<keyword evidence="3" id="KW-1185">Reference proteome</keyword>
<organism evidence="2 3">
    <name type="scientific">Marseilla massiliensis</name>
    <dbReference type="NCBI Taxonomy" id="1841864"/>
    <lineage>
        <taxon>Bacteria</taxon>
        <taxon>Pseudomonadati</taxon>
        <taxon>Bacteroidota</taxon>
        <taxon>Bacteroidia</taxon>
        <taxon>Bacteroidales</taxon>
        <taxon>Prevotellaceae</taxon>
        <taxon>Marseilla</taxon>
    </lineage>
</organism>
<reference evidence="2" key="1">
    <citation type="submission" date="2020-08" db="EMBL/GenBank/DDBJ databases">
        <authorList>
            <person name="Cejkova D."/>
            <person name="Kubasova T."/>
            <person name="Jahodarova E."/>
            <person name="Rychlik I."/>
        </authorList>
    </citation>
    <scope>NUCLEOTIDE SEQUENCE</scope>
    <source>
        <strain evidence="2">An824</strain>
    </source>
</reference>
<dbReference type="GO" id="GO:0004222">
    <property type="term" value="F:metalloendopeptidase activity"/>
    <property type="evidence" value="ECO:0007669"/>
    <property type="project" value="InterPro"/>
</dbReference>
<comment type="caution">
    <text evidence="2">The sequence shown here is derived from an EMBL/GenBank/DDBJ whole genome shotgun (WGS) entry which is preliminary data.</text>
</comment>
<evidence type="ECO:0000313" key="3">
    <source>
        <dbReference type="Proteomes" id="UP000706891"/>
    </source>
</evidence>
<gene>
    <name evidence="2" type="ORF">H6A34_04110</name>
</gene>
<accession>A0A939B577</accession>
<dbReference type="EMBL" id="JACJJG010000012">
    <property type="protein sequence ID" value="MBM6673059.1"/>
    <property type="molecule type" value="Genomic_DNA"/>
</dbReference>
<dbReference type="Proteomes" id="UP000706891">
    <property type="component" value="Unassembled WGS sequence"/>
</dbReference>
<dbReference type="InterPro" id="IPR044245">
    <property type="entry name" value="Spartan"/>
</dbReference>
<dbReference type="GO" id="GO:0003697">
    <property type="term" value="F:single-stranded DNA binding"/>
    <property type="evidence" value="ECO:0007669"/>
    <property type="project" value="InterPro"/>
</dbReference>
<dbReference type="InterPro" id="IPR006640">
    <property type="entry name" value="SprT-like_domain"/>
</dbReference>
<proteinExistence type="predicted"/>
<dbReference type="PANTHER" id="PTHR21220:SF2">
    <property type="entry name" value="OS09G0407300 PROTEIN"/>
    <property type="match status" value="1"/>
</dbReference>
<dbReference type="AlphaFoldDB" id="A0A939B577"/>
<protein>
    <submittedName>
        <fullName evidence="2">SprT-like domain-containing protein</fullName>
    </submittedName>
</protein>
<name>A0A939B577_9BACT</name>
<dbReference type="RefSeq" id="WP_205103644.1">
    <property type="nucleotide sequence ID" value="NZ_JACJJG010000012.1"/>
</dbReference>
<sequence length="217" mass="25061">MRISVKELEEWFSEFNVKYFGGILPMPALSVGMSRTRLGSMSWKRTKKMFRTRTEYTIRISNYYDMDSKAFKSVLLHEMIHLLIEYKRLKDTAPHGVIFRQNMDRINADGWNITVSARMNGTPLNAVRTNNKARIILAAVTLGGRHIVSVVSPRYVISIDRILKRSTDIKSFSWHISTDSYFAGFPVVRTPRGRVIPQDTYERLVRGMKSLDLPQAE</sequence>
<feature type="domain" description="SprT-like" evidence="1">
    <location>
        <begin position="8"/>
        <end position="115"/>
    </location>
</feature>
<dbReference type="Pfam" id="PF10263">
    <property type="entry name" value="SprT-like"/>
    <property type="match status" value="1"/>
</dbReference>
<evidence type="ECO:0000313" key="2">
    <source>
        <dbReference type="EMBL" id="MBM6673059.1"/>
    </source>
</evidence>
<dbReference type="GO" id="GO:0006974">
    <property type="term" value="P:DNA damage response"/>
    <property type="evidence" value="ECO:0007669"/>
    <property type="project" value="InterPro"/>
</dbReference>
<dbReference type="PANTHER" id="PTHR21220">
    <property type="entry name" value="DNA-DEPENDENT METALLOPROTEASE SPRTN"/>
    <property type="match status" value="1"/>
</dbReference>
<reference evidence="2" key="2">
    <citation type="journal article" date="2021" name="Sci. Rep.">
        <title>The distribution of antibiotic resistance genes in chicken gut microbiota commensals.</title>
        <authorList>
            <person name="Juricova H."/>
            <person name="Matiasovicova J."/>
            <person name="Kubasova T."/>
            <person name="Cejkova D."/>
            <person name="Rychlik I."/>
        </authorList>
    </citation>
    <scope>NUCLEOTIDE SEQUENCE</scope>
    <source>
        <strain evidence="2">An824</strain>
    </source>
</reference>
<dbReference type="GO" id="GO:0031593">
    <property type="term" value="F:polyubiquitin modification-dependent protein binding"/>
    <property type="evidence" value="ECO:0007669"/>
    <property type="project" value="TreeGrafter"/>
</dbReference>
<evidence type="ECO:0000259" key="1">
    <source>
        <dbReference type="Pfam" id="PF10263"/>
    </source>
</evidence>